<dbReference type="Proteomes" id="UP000321922">
    <property type="component" value="Unassembled WGS sequence"/>
</dbReference>
<evidence type="ECO:0000256" key="1">
    <source>
        <dbReference type="ARBA" id="ARBA00011738"/>
    </source>
</evidence>
<dbReference type="PROSITE" id="PS51502">
    <property type="entry name" value="S_R_A_B_BARREL"/>
    <property type="match status" value="1"/>
</dbReference>
<dbReference type="OrthoDB" id="9816070at2"/>
<dbReference type="InterPro" id="IPR044662">
    <property type="entry name" value="HS1/DABB1-like"/>
</dbReference>
<dbReference type="RefSeq" id="WP_039979704.1">
    <property type="nucleotide sequence ID" value="NZ_BAOJ01000020.1"/>
</dbReference>
<dbReference type="InterPro" id="IPR011008">
    <property type="entry name" value="Dimeric_a/b-barrel"/>
</dbReference>
<dbReference type="Pfam" id="PF07876">
    <property type="entry name" value="Dabb"/>
    <property type="match status" value="1"/>
</dbReference>
<dbReference type="SMART" id="SM00886">
    <property type="entry name" value="Dabb"/>
    <property type="match status" value="1"/>
</dbReference>
<dbReference type="AlphaFoldDB" id="A0A511QEQ1"/>
<comment type="subunit">
    <text evidence="1">Homodimer.</text>
</comment>
<name>A0A511QEQ1_9VIBR</name>
<dbReference type="PANTHER" id="PTHR33178">
    <property type="match status" value="1"/>
</dbReference>
<gene>
    <name evidence="3" type="ORF">VSA01S_17790</name>
</gene>
<comment type="caution">
    <text evidence="3">The sequence shown here is derived from an EMBL/GenBank/DDBJ whole genome shotgun (WGS) entry which is preliminary data.</text>
</comment>
<organism evidence="3 4">
    <name type="scientific">Vibrio sagamiensis NBRC 104589</name>
    <dbReference type="NCBI Taxonomy" id="1219064"/>
    <lineage>
        <taxon>Bacteria</taxon>
        <taxon>Pseudomonadati</taxon>
        <taxon>Pseudomonadota</taxon>
        <taxon>Gammaproteobacteria</taxon>
        <taxon>Vibrionales</taxon>
        <taxon>Vibrionaceae</taxon>
        <taxon>Vibrio</taxon>
    </lineage>
</organism>
<sequence length="98" mass="11287">MIRHVLLINFKTEVTQADIEQVKALFCAIPKKIEGVKSVEWGVNDSLEGKNKSFTHSVLMTFVDEQGRSNYLPHPEHETLKKIFSPLLEDIIVFDYQI</sequence>
<protein>
    <submittedName>
        <fullName evidence="3">Stress protein</fullName>
    </submittedName>
</protein>
<keyword evidence="4" id="KW-1185">Reference proteome</keyword>
<feature type="domain" description="Stress-response A/B barrel" evidence="2">
    <location>
        <begin position="2"/>
        <end position="96"/>
    </location>
</feature>
<accession>A0A511QEQ1</accession>
<dbReference type="InterPro" id="IPR013097">
    <property type="entry name" value="Dabb"/>
</dbReference>
<evidence type="ECO:0000313" key="4">
    <source>
        <dbReference type="Proteomes" id="UP000321922"/>
    </source>
</evidence>
<reference evidence="3 4" key="1">
    <citation type="submission" date="2019-07" db="EMBL/GenBank/DDBJ databases">
        <title>Whole genome shotgun sequence of Vibrio sagamiensis NBRC 104589.</title>
        <authorList>
            <person name="Hosoyama A."/>
            <person name="Uohara A."/>
            <person name="Ohji S."/>
            <person name="Ichikawa N."/>
        </authorList>
    </citation>
    <scope>NUCLEOTIDE SEQUENCE [LARGE SCALE GENOMIC DNA]</scope>
    <source>
        <strain evidence="3 4">NBRC 104589</strain>
    </source>
</reference>
<evidence type="ECO:0000259" key="2">
    <source>
        <dbReference type="PROSITE" id="PS51502"/>
    </source>
</evidence>
<evidence type="ECO:0000313" key="3">
    <source>
        <dbReference type="EMBL" id="GEM75667.1"/>
    </source>
</evidence>
<dbReference type="Gene3D" id="3.30.70.100">
    <property type="match status" value="1"/>
</dbReference>
<dbReference type="EMBL" id="BJXJ01000014">
    <property type="protein sequence ID" value="GEM75667.1"/>
    <property type="molecule type" value="Genomic_DNA"/>
</dbReference>
<proteinExistence type="predicted"/>
<dbReference type="SUPFAM" id="SSF54909">
    <property type="entry name" value="Dimeric alpha+beta barrel"/>
    <property type="match status" value="1"/>
</dbReference>
<dbReference type="PANTHER" id="PTHR33178:SF10">
    <property type="entry name" value="STRESS-RESPONSE A_B BARREL DOMAIN-CONTAINING PROTEIN"/>
    <property type="match status" value="1"/>
</dbReference>